<dbReference type="EMBL" id="KN834784">
    <property type="protein sequence ID" value="KIK58540.1"/>
    <property type="molecule type" value="Genomic_DNA"/>
</dbReference>
<reference evidence="2 3" key="1">
    <citation type="submission" date="2014-04" db="EMBL/GenBank/DDBJ databases">
        <title>Evolutionary Origins and Diversification of the Mycorrhizal Mutualists.</title>
        <authorList>
            <consortium name="DOE Joint Genome Institute"/>
            <consortium name="Mycorrhizal Genomics Consortium"/>
            <person name="Kohler A."/>
            <person name="Kuo A."/>
            <person name="Nagy L.G."/>
            <person name="Floudas D."/>
            <person name="Copeland A."/>
            <person name="Barry K.W."/>
            <person name="Cichocki N."/>
            <person name="Veneault-Fourrey C."/>
            <person name="LaButti K."/>
            <person name="Lindquist E.A."/>
            <person name="Lipzen A."/>
            <person name="Lundell T."/>
            <person name="Morin E."/>
            <person name="Murat C."/>
            <person name="Riley R."/>
            <person name="Ohm R."/>
            <person name="Sun H."/>
            <person name="Tunlid A."/>
            <person name="Henrissat B."/>
            <person name="Grigoriev I.V."/>
            <person name="Hibbett D.S."/>
            <person name="Martin F."/>
        </authorList>
    </citation>
    <scope>NUCLEOTIDE SEQUENCE [LARGE SCALE GENOMIC DNA]</scope>
    <source>
        <strain evidence="2 3">FD-317 M1</strain>
    </source>
</reference>
<keyword evidence="1" id="KW-0472">Membrane</keyword>
<dbReference type="HOGENOM" id="CLU_087994_0_0_1"/>
<name>A0A0D0B5E1_9AGAR</name>
<accession>A0A0D0B5E1</accession>
<gene>
    <name evidence="2" type="ORF">GYMLUDRAFT_245961</name>
</gene>
<evidence type="ECO:0000313" key="2">
    <source>
        <dbReference type="EMBL" id="KIK58540.1"/>
    </source>
</evidence>
<proteinExistence type="predicted"/>
<dbReference type="Proteomes" id="UP000053593">
    <property type="component" value="Unassembled WGS sequence"/>
</dbReference>
<keyword evidence="1" id="KW-0812">Transmembrane</keyword>
<evidence type="ECO:0000256" key="1">
    <source>
        <dbReference type="SAM" id="Phobius"/>
    </source>
</evidence>
<dbReference type="AlphaFoldDB" id="A0A0D0B5E1"/>
<feature type="transmembrane region" description="Helical" evidence="1">
    <location>
        <begin position="155"/>
        <end position="176"/>
    </location>
</feature>
<protein>
    <submittedName>
        <fullName evidence="2">Uncharacterized protein</fullName>
    </submittedName>
</protein>
<keyword evidence="1" id="KW-1133">Transmembrane helix</keyword>
<evidence type="ECO:0000313" key="3">
    <source>
        <dbReference type="Proteomes" id="UP000053593"/>
    </source>
</evidence>
<feature type="transmembrane region" description="Helical" evidence="1">
    <location>
        <begin position="204"/>
        <end position="231"/>
    </location>
</feature>
<feature type="transmembrane region" description="Helical" evidence="1">
    <location>
        <begin position="38"/>
        <end position="66"/>
    </location>
</feature>
<organism evidence="2 3">
    <name type="scientific">Collybiopsis luxurians FD-317 M1</name>
    <dbReference type="NCBI Taxonomy" id="944289"/>
    <lineage>
        <taxon>Eukaryota</taxon>
        <taxon>Fungi</taxon>
        <taxon>Dikarya</taxon>
        <taxon>Basidiomycota</taxon>
        <taxon>Agaricomycotina</taxon>
        <taxon>Agaricomycetes</taxon>
        <taxon>Agaricomycetidae</taxon>
        <taxon>Agaricales</taxon>
        <taxon>Marasmiineae</taxon>
        <taxon>Omphalotaceae</taxon>
        <taxon>Collybiopsis</taxon>
        <taxon>Collybiopsis luxurians</taxon>
    </lineage>
</organism>
<sequence>MLDKIIPKEKRNNHDEVTLQSTYHVVALQSTSFPPTTIFMGASILSALGYAIALYWLVIQSFYVYIHLPIAVDISSGFKEWTKSQMRGLTFCSAFVSLSYLSLLFWLSVLRILRGSTGLATSVSPELKTAADEHTAERKAKEEGENKKMPSKRAVWGRTVLNIFSCTVIIVNDAIFNCPKDAASFKGFFQRFEYLGQTVIFTQIGALAFMSLLAVVLYVLWTIGTLVFFLVRRTSRLFCSQSGAIARADADEESRLAPNEMIEVEEPQNTTTRWHVLEGKLIDLSDGIDAVYEKMESYAAPRDATKQEDEEPSIEL</sequence>
<feature type="transmembrane region" description="Helical" evidence="1">
    <location>
        <begin position="86"/>
        <end position="107"/>
    </location>
</feature>
<keyword evidence="3" id="KW-1185">Reference proteome</keyword>